<evidence type="ECO:0000256" key="1">
    <source>
        <dbReference type="ARBA" id="ARBA00004240"/>
    </source>
</evidence>
<dbReference type="InterPro" id="IPR036249">
    <property type="entry name" value="Thioredoxin-like_sf"/>
</dbReference>
<evidence type="ECO:0000313" key="9">
    <source>
        <dbReference type="Proteomes" id="UP000694620"/>
    </source>
</evidence>
<keyword evidence="5" id="KW-0256">Endoplasmic reticulum</keyword>
<reference evidence="8" key="2">
    <citation type="submission" date="2025-08" db="UniProtKB">
        <authorList>
            <consortium name="Ensembl"/>
        </authorList>
    </citation>
    <scope>IDENTIFICATION</scope>
</reference>
<keyword evidence="3" id="KW-0964">Secreted</keyword>
<dbReference type="PANTHER" id="PTHR15337">
    <property type="entry name" value="ANTERIOR GRADIENT PROTEIN-RELATED"/>
    <property type="match status" value="1"/>
</dbReference>
<name>A0A8C4SL50_ERPCA</name>
<comment type="similarity">
    <text evidence="6">Belongs to the AGR family.</text>
</comment>
<dbReference type="Pfam" id="PF13899">
    <property type="entry name" value="Thioredoxin_7"/>
    <property type="match status" value="1"/>
</dbReference>
<dbReference type="PANTHER" id="PTHR15337:SF1">
    <property type="entry name" value="ANTERIOR GRADIENT PROTEIN 2 HOMOLOG"/>
    <property type="match status" value="1"/>
</dbReference>
<reference evidence="8" key="3">
    <citation type="submission" date="2025-09" db="UniProtKB">
        <authorList>
            <consortium name="Ensembl"/>
        </authorList>
    </citation>
    <scope>IDENTIFICATION</scope>
</reference>
<dbReference type="Ensembl" id="ENSECRT00000018571.1">
    <property type="protein sequence ID" value="ENSECRP00000018203.1"/>
    <property type="gene ID" value="ENSECRG00000012174.1"/>
</dbReference>
<evidence type="ECO:0000256" key="3">
    <source>
        <dbReference type="ARBA" id="ARBA00022525"/>
    </source>
</evidence>
<dbReference type="GeneID" id="114663347"/>
<evidence type="ECO:0000256" key="2">
    <source>
        <dbReference type="ARBA" id="ARBA00004613"/>
    </source>
</evidence>
<gene>
    <name evidence="8" type="primary">LOC114663347</name>
</gene>
<dbReference type="GO" id="GO:0005783">
    <property type="term" value="C:endoplasmic reticulum"/>
    <property type="evidence" value="ECO:0007669"/>
    <property type="project" value="UniProtKB-SubCell"/>
</dbReference>
<feature type="signal peptide" evidence="7">
    <location>
        <begin position="1"/>
        <end position="16"/>
    </location>
</feature>
<sequence>MIGKLILITLVQMVLSRSVFQHSSSTKSEKCPPSLSRGWGDSLDWIQTYEEALYRARTNNKPLMIIHHSESCPKSKALKEAFASHDEIQTMAQEHFNMLNLVFETNDHNIFPDGQYMPRILFVDPSLTVRTEITGSHENQKYKYEDKEIEILHENMKKALKLLRFDL</sequence>
<dbReference type="GeneTree" id="ENSGT00530000063273"/>
<keyword evidence="9" id="KW-1185">Reference proteome</keyword>
<dbReference type="Proteomes" id="UP000694620">
    <property type="component" value="Chromosome 13"/>
</dbReference>
<reference evidence="8" key="1">
    <citation type="submission" date="2021-06" db="EMBL/GenBank/DDBJ databases">
        <authorList>
            <consortium name="Wellcome Sanger Institute Data Sharing"/>
        </authorList>
    </citation>
    <scope>NUCLEOTIDE SEQUENCE [LARGE SCALE GENOMIC DNA]</scope>
</reference>
<feature type="chain" id="PRO_5034061565" evidence="7">
    <location>
        <begin position="17"/>
        <end position="167"/>
    </location>
</feature>
<evidence type="ECO:0000256" key="4">
    <source>
        <dbReference type="ARBA" id="ARBA00022729"/>
    </source>
</evidence>
<dbReference type="SUPFAM" id="SSF52833">
    <property type="entry name" value="Thioredoxin-like"/>
    <property type="match status" value="1"/>
</dbReference>
<comment type="subcellular location">
    <subcellularLocation>
        <location evidence="1">Endoplasmic reticulum</location>
    </subcellularLocation>
    <subcellularLocation>
        <location evidence="2">Secreted</location>
    </subcellularLocation>
</comment>
<proteinExistence type="inferred from homology"/>
<dbReference type="InterPro" id="IPR051099">
    <property type="entry name" value="AGR/TXD"/>
</dbReference>
<evidence type="ECO:0000256" key="7">
    <source>
        <dbReference type="SAM" id="SignalP"/>
    </source>
</evidence>
<dbReference type="FunFam" id="3.40.30.10:FF:000036">
    <property type="entry name" value="anterior gradient protein 2 homolog"/>
    <property type="match status" value="1"/>
</dbReference>
<keyword evidence="4 7" id="KW-0732">Signal</keyword>
<organism evidence="8 9">
    <name type="scientific">Erpetoichthys calabaricus</name>
    <name type="common">Rope fish</name>
    <name type="synonym">Calamoichthys calabaricus</name>
    <dbReference type="NCBI Taxonomy" id="27687"/>
    <lineage>
        <taxon>Eukaryota</taxon>
        <taxon>Metazoa</taxon>
        <taxon>Chordata</taxon>
        <taxon>Craniata</taxon>
        <taxon>Vertebrata</taxon>
        <taxon>Euteleostomi</taxon>
        <taxon>Actinopterygii</taxon>
        <taxon>Polypteriformes</taxon>
        <taxon>Polypteridae</taxon>
        <taxon>Erpetoichthys</taxon>
    </lineage>
</organism>
<dbReference type="GO" id="GO:0005576">
    <property type="term" value="C:extracellular region"/>
    <property type="evidence" value="ECO:0007669"/>
    <property type="project" value="UniProtKB-SubCell"/>
</dbReference>
<evidence type="ECO:0000313" key="8">
    <source>
        <dbReference type="Ensembl" id="ENSECRP00000018203.1"/>
    </source>
</evidence>
<dbReference type="RefSeq" id="XP_028672854.1">
    <property type="nucleotide sequence ID" value="XM_028817021.2"/>
</dbReference>
<dbReference type="AlphaFoldDB" id="A0A8C4SL50"/>
<evidence type="ECO:0000256" key="5">
    <source>
        <dbReference type="ARBA" id="ARBA00022824"/>
    </source>
</evidence>
<evidence type="ECO:0000256" key="6">
    <source>
        <dbReference type="ARBA" id="ARBA00038124"/>
    </source>
</evidence>
<protein>
    <submittedName>
        <fullName evidence="8">Anterior gradient 2, protein disulphide isomerase family member</fullName>
    </submittedName>
</protein>
<accession>A0A8C4SL50</accession>
<dbReference type="Gene3D" id="3.40.30.10">
    <property type="entry name" value="Glutaredoxin"/>
    <property type="match status" value="1"/>
</dbReference>